<name>A0A9W4I6X2_9EURO</name>
<evidence type="ECO:0000313" key="4">
    <source>
        <dbReference type="EMBL" id="CAG8232665.1"/>
    </source>
</evidence>
<dbReference type="Pfam" id="PF00023">
    <property type="entry name" value="Ank"/>
    <property type="match status" value="2"/>
</dbReference>
<dbReference type="Gene3D" id="1.25.40.20">
    <property type="entry name" value="Ankyrin repeat-containing domain"/>
    <property type="match status" value="5"/>
</dbReference>
<evidence type="ECO:0000256" key="3">
    <source>
        <dbReference type="PROSITE-ProRule" id="PRU00023"/>
    </source>
</evidence>
<dbReference type="PRINTS" id="PR01415">
    <property type="entry name" value="ANKYRIN"/>
</dbReference>
<sequence>MPTTEILFRICVGMVVFNPADNTFGLVHTSAYEYLYTLISPEESHFDIAKTSLRYLGLNGLITEPCNNSKELLARFNELKFLSYASKHWGHHICNQDSEKRLQSLIMALLNDEKLLNAAFQALQFRPEFEGALADEMFDSVPKRQHALHIAAYWDLSETAKIILEAGADVSTTDSHKWTPLHWAGSKGHLAVSNILLQGGAHSNLPDIQGWTPLFWAAFTGNLELTRLLLSNGADHQFRSGLGWTALHWAISGGHFAIVQELLDHHSRSMKVAPLLHTMTMEQIKSYSQGTVSPIEFAADTQDADLFSLLVQHLETRKGKLGDARFNCIWVTSKFDFPASKNPWRTLTKGEYTNGTESVVPKISRDTAEYEEHARSDPLHWSSVLLVSAIRDGQLSSARMLAQSGVDFKKYSALHLAARRKDPRYVQCLLQNGADATLIDRQGRTALHIAIINGFVETMNTLIQGGSNVNQYMPSQAKFAMKKSGQGLIGAPPLILAGGSVQMVRILLSNGADPRLCDDSGRTALSRAFSGGDILLIKILVEFGAPLDSAGPDGEAPLHSLARCNDTQCEIEDLKDIVLFFVAAGKMLSPPRDFLNEKIHSSSLVDNPEGMSDNITPLSVSLVKGRWKLLHIFSELGGTFPSNFDLIPSIQKATQDIEPDAIALLCCEGGCSPPNSVLLLVESFIRKRKSSQKNASIICDRFKRSLAILCSTGADINFCGTIENGNEVMVKEKMTALTLAATISGSREISPSLLSHGSNLYHKSQQTFDPVLTAALFGEQEDLSIFLNHSTLHLNPSHWTRFLKEAPADKEAIELLCFCLKRAGHLNQTNAEGQTLLDLAVQGGNVALYTALMVTGAQGRTPDDEHNVRMDRVETDLTPDHIPSWVPLGDTPSLEMAVRNHDVATVSKLLEGGSDPNQSIGEWNNKIPILSYAILSYAANDRQFEILSLLLNHDADTEAADDYGWRPLHVACFRGHTEIARALIAKGADVHASTKRWNSDQEKPSGLYRGSDWTGTALHTATIRGNLDIVKLLFENNVDVLASTGVTADRLAYPASGPTALHIALSADFFYLFEDKSLVSCVFPTPERLQIAQWLVDAGTMVQGVI</sequence>
<feature type="repeat" description="ANK" evidence="3">
    <location>
        <begin position="1016"/>
        <end position="1045"/>
    </location>
</feature>
<comment type="caution">
    <text evidence="4">The sequence shown here is derived from an EMBL/GenBank/DDBJ whole genome shotgun (WGS) entry which is preliminary data.</text>
</comment>
<keyword evidence="2 3" id="KW-0040">ANK repeat</keyword>
<feature type="repeat" description="ANK" evidence="3">
    <location>
        <begin position="520"/>
        <end position="552"/>
    </location>
</feature>
<feature type="repeat" description="ANK" evidence="3">
    <location>
        <begin position="176"/>
        <end position="208"/>
    </location>
</feature>
<evidence type="ECO:0000256" key="1">
    <source>
        <dbReference type="ARBA" id="ARBA00022737"/>
    </source>
</evidence>
<dbReference type="Proteomes" id="UP001152592">
    <property type="component" value="Unassembled WGS sequence"/>
</dbReference>
<gene>
    <name evidence="4" type="ORF">PSALAMII_LOCUS313</name>
</gene>
<proteinExistence type="predicted"/>
<protein>
    <submittedName>
        <fullName evidence="4">Uncharacterized protein</fullName>
    </submittedName>
</protein>
<dbReference type="PROSITE" id="PS50297">
    <property type="entry name" value="ANK_REP_REGION"/>
    <property type="match status" value="8"/>
</dbReference>
<reference evidence="4" key="1">
    <citation type="submission" date="2021-07" db="EMBL/GenBank/DDBJ databases">
        <authorList>
            <person name="Branca A.L. A."/>
        </authorList>
    </citation>
    <scope>NUCLEOTIDE SEQUENCE</scope>
</reference>
<dbReference type="EMBL" id="CAJVPD010000011">
    <property type="protein sequence ID" value="CAG8232665.1"/>
    <property type="molecule type" value="Genomic_DNA"/>
</dbReference>
<feature type="repeat" description="ANK" evidence="3">
    <location>
        <begin position="409"/>
        <end position="441"/>
    </location>
</feature>
<organism evidence="4 5">
    <name type="scientific">Penicillium salamii</name>
    <dbReference type="NCBI Taxonomy" id="1612424"/>
    <lineage>
        <taxon>Eukaryota</taxon>
        <taxon>Fungi</taxon>
        <taxon>Dikarya</taxon>
        <taxon>Ascomycota</taxon>
        <taxon>Pezizomycotina</taxon>
        <taxon>Eurotiomycetes</taxon>
        <taxon>Eurotiomycetidae</taxon>
        <taxon>Eurotiales</taxon>
        <taxon>Aspergillaceae</taxon>
        <taxon>Penicillium</taxon>
    </lineage>
</organism>
<dbReference type="AlphaFoldDB" id="A0A9W4I6X2"/>
<dbReference type="SUPFAM" id="SSF48403">
    <property type="entry name" value="Ankyrin repeat"/>
    <property type="match status" value="4"/>
</dbReference>
<feature type="repeat" description="ANK" evidence="3">
    <location>
        <begin position="442"/>
        <end position="470"/>
    </location>
</feature>
<dbReference type="OrthoDB" id="1879366at2759"/>
<feature type="repeat" description="ANK" evidence="3">
    <location>
        <begin position="209"/>
        <end position="241"/>
    </location>
</feature>
<feature type="repeat" description="ANK" evidence="3">
    <location>
        <begin position="143"/>
        <end position="175"/>
    </location>
</feature>
<dbReference type="InterPro" id="IPR036770">
    <property type="entry name" value="Ankyrin_rpt-contain_sf"/>
</dbReference>
<dbReference type="PANTHER" id="PTHR24198">
    <property type="entry name" value="ANKYRIN REPEAT AND PROTEIN KINASE DOMAIN-CONTAINING PROTEIN"/>
    <property type="match status" value="1"/>
</dbReference>
<evidence type="ECO:0000313" key="5">
    <source>
        <dbReference type="Proteomes" id="UP001152592"/>
    </source>
</evidence>
<dbReference type="PANTHER" id="PTHR24198:SF165">
    <property type="entry name" value="ANKYRIN REPEAT-CONTAINING PROTEIN-RELATED"/>
    <property type="match status" value="1"/>
</dbReference>
<feature type="repeat" description="ANK" evidence="3">
    <location>
        <begin position="963"/>
        <end position="995"/>
    </location>
</feature>
<dbReference type="SMART" id="SM00248">
    <property type="entry name" value="ANK"/>
    <property type="match status" value="15"/>
</dbReference>
<evidence type="ECO:0000256" key="2">
    <source>
        <dbReference type="ARBA" id="ARBA00023043"/>
    </source>
</evidence>
<keyword evidence="1" id="KW-0677">Repeat</keyword>
<accession>A0A9W4I6X2</accession>
<dbReference type="InterPro" id="IPR002110">
    <property type="entry name" value="Ankyrin_rpt"/>
</dbReference>
<dbReference type="PROSITE" id="PS50088">
    <property type="entry name" value="ANK_REPEAT"/>
    <property type="match status" value="8"/>
</dbReference>
<dbReference type="Pfam" id="PF12796">
    <property type="entry name" value="Ank_2"/>
    <property type="match status" value="4"/>
</dbReference>